<dbReference type="InterPro" id="IPR027417">
    <property type="entry name" value="P-loop_NTPase"/>
</dbReference>
<dbReference type="Proteomes" id="UP001596484">
    <property type="component" value="Unassembled WGS sequence"/>
</dbReference>
<gene>
    <name evidence="2" type="ORF">ACFQS9_02135</name>
</gene>
<evidence type="ECO:0008006" key="4">
    <source>
        <dbReference type="Google" id="ProtNLM"/>
    </source>
</evidence>
<protein>
    <recommendedName>
        <fullName evidence="4">50S ribosome-binding GTPase</fullName>
    </recommendedName>
</protein>
<evidence type="ECO:0000256" key="1">
    <source>
        <dbReference type="SAM" id="Phobius"/>
    </source>
</evidence>
<evidence type="ECO:0000313" key="3">
    <source>
        <dbReference type="Proteomes" id="UP001596484"/>
    </source>
</evidence>
<dbReference type="RefSeq" id="WP_378401082.1">
    <property type="nucleotide sequence ID" value="NZ_JBHTCS010000002.1"/>
</dbReference>
<reference evidence="3" key="1">
    <citation type="journal article" date="2019" name="Int. J. Syst. Evol. Microbiol.">
        <title>The Global Catalogue of Microorganisms (GCM) 10K type strain sequencing project: providing services to taxonomists for standard genome sequencing and annotation.</title>
        <authorList>
            <consortium name="The Broad Institute Genomics Platform"/>
            <consortium name="The Broad Institute Genome Sequencing Center for Infectious Disease"/>
            <person name="Wu L."/>
            <person name="Ma J."/>
        </authorList>
    </citation>
    <scope>NUCLEOTIDE SEQUENCE [LARGE SCALE GENOMIC DNA]</scope>
    <source>
        <strain evidence="3">ICMP 19430</strain>
    </source>
</reference>
<name>A0ABW2RS60_9NOCA</name>
<dbReference type="EMBL" id="JBHTCS010000002">
    <property type="protein sequence ID" value="MFC7446679.1"/>
    <property type="molecule type" value="Genomic_DNA"/>
</dbReference>
<comment type="caution">
    <text evidence="2">The sequence shown here is derived from an EMBL/GenBank/DDBJ whole genome shotgun (WGS) entry which is preliminary data.</text>
</comment>
<keyword evidence="1" id="KW-0812">Transmembrane</keyword>
<sequence>MTDPVPPELAAVLRRWNPAALAGLERPAPTGPERGGAASVAVLGASGSGRGDLIGALTAAEPRSRALRYTELPDPSAGVALMVLDAAAPLGREELDLLRGGAEFAHTVVFALTKVDAHDGWAAVARRNADLLAAHAPRFAGVVIHPVSAPDGSGLDELRAALLEAHESAPRREAQLRQRVAGVAERTGELVRASVVSLRAGDDTATLRAERAALIADREGWRTERAAVLRRVAALARVDLVHEVNDRVRAESAAARAALDRADRAALASYPSRLRAAVAELTARVDEATDARLAEIGGQVLGAALPDENRLSSVPSIEPPSPRHRGIEDRMMIVLGASAGLGLGRMVMAPLSTMPALDLVSIPVTLLLGAAAAWWLTRARGHLADRTHLRQWTVETLATVRSVLEQRVLGRLVDVEARCAEAVLATHRDRLLESEARLAALDRQLRETAGSRAGKLAACERDLTVLESFAHVTVG</sequence>
<feature type="transmembrane region" description="Helical" evidence="1">
    <location>
        <begin position="357"/>
        <end position="376"/>
    </location>
</feature>
<accession>A0ABW2RS60</accession>
<organism evidence="2 3">
    <name type="scientific">Rhodococcus daqingensis</name>
    <dbReference type="NCBI Taxonomy" id="2479363"/>
    <lineage>
        <taxon>Bacteria</taxon>
        <taxon>Bacillati</taxon>
        <taxon>Actinomycetota</taxon>
        <taxon>Actinomycetes</taxon>
        <taxon>Mycobacteriales</taxon>
        <taxon>Nocardiaceae</taxon>
        <taxon>Rhodococcus</taxon>
    </lineage>
</organism>
<dbReference type="Gene3D" id="3.40.50.300">
    <property type="entry name" value="P-loop containing nucleotide triphosphate hydrolases"/>
    <property type="match status" value="1"/>
</dbReference>
<keyword evidence="1" id="KW-1133">Transmembrane helix</keyword>
<keyword evidence="3" id="KW-1185">Reference proteome</keyword>
<evidence type="ECO:0000313" key="2">
    <source>
        <dbReference type="EMBL" id="MFC7446679.1"/>
    </source>
</evidence>
<keyword evidence="1" id="KW-0472">Membrane</keyword>
<proteinExistence type="predicted"/>
<dbReference type="SUPFAM" id="SSF52540">
    <property type="entry name" value="P-loop containing nucleoside triphosphate hydrolases"/>
    <property type="match status" value="1"/>
</dbReference>